<dbReference type="PANTHER" id="PTHR46411:SF3">
    <property type="entry name" value="AAA+ ATPASE DOMAIN-CONTAINING PROTEIN"/>
    <property type="match status" value="1"/>
</dbReference>
<proteinExistence type="predicted"/>
<dbReference type="PANTHER" id="PTHR46411">
    <property type="entry name" value="FAMILY ATPASE, PUTATIVE-RELATED"/>
    <property type="match status" value="1"/>
</dbReference>
<keyword evidence="3" id="KW-1185">Reference proteome</keyword>
<evidence type="ECO:0000313" key="2">
    <source>
        <dbReference type="EMBL" id="PVH98161.1"/>
    </source>
</evidence>
<evidence type="ECO:0000313" key="3">
    <source>
        <dbReference type="Proteomes" id="UP000244855"/>
    </source>
</evidence>
<organism evidence="2 3">
    <name type="scientific">Periconia macrospinosa</name>
    <dbReference type="NCBI Taxonomy" id="97972"/>
    <lineage>
        <taxon>Eukaryota</taxon>
        <taxon>Fungi</taxon>
        <taxon>Dikarya</taxon>
        <taxon>Ascomycota</taxon>
        <taxon>Pezizomycotina</taxon>
        <taxon>Dothideomycetes</taxon>
        <taxon>Pleosporomycetidae</taxon>
        <taxon>Pleosporales</taxon>
        <taxon>Massarineae</taxon>
        <taxon>Periconiaceae</taxon>
        <taxon>Periconia</taxon>
    </lineage>
</organism>
<dbReference type="EMBL" id="KZ805419">
    <property type="protein sequence ID" value="PVH98161.1"/>
    <property type="molecule type" value="Genomic_DNA"/>
</dbReference>
<feature type="region of interest" description="Disordered" evidence="1">
    <location>
        <begin position="112"/>
        <end position="131"/>
    </location>
</feature>
<dbReference type="Proteomes" id="UP000244855">
    <property type="component" value="Unassembled WGS sequence"/>
</dbReference>
<protein>
    <submittedName>
        <fullName evidence="2">Uncharacterized protein</fullName>
    </submittedName>
</protein>
<sequence length="139" mass="15703">MSSLNGEAPMTLSAMDWFQYFKGIIFLRTNRINAFDKAMTFIMKISEDSVIEGCDNAFLDALADRELNGRQIKDAVRTGLALSVSRNEHLTTRHLLTSPDSLTQFDAQLEPDFADSPADAPTPMDHGRYTIGRKRQRLY</sequence>
<name>A0A2V1DJZ6_9PLEO</name>
<dbReference type="AlphaFoldDB" id="A0A2V1DJZ6"/>
<accession>A0A2V1DJZ6</accession>
<dbReference type="STRING" id="97972.A0A2V1DJZ6"/>
<dbReference type="OrthoDB" id="10042665at2759"/>
<reference evidence="2 3" key="1">
    <citation type="journal article" date="2018" name="Sci. Rep.">
        <title>Comparative genomics provides insights into the lifestyle and reveals functional heterogeneity of dark septate endophytic fungi.</title>
        <authorList>
            <person name="Knapp D.G."/>
            <person name="Nemeth J.B."/>
            <person name="Barry K."/>
            <person name="Hainaut M."/>
            <person name="Henrissat B."/>
            <person name="Johnson J."/>
            <person name="Kuo A."/>
            <person name="Lim J.H.P."/>
            <person name="Lipzen A."/>
            <person name="Nolan M."/>
            <person name="Ohm R.A."/>
            <person name="Tamas L."/>
            <person name="Grigoriev I.V."/>
            <person name="Spatafora J.W."/>
            <person name="Nagy L.G."/>
            <person name="Kovacs G.M."/>
        </authorList>
    </citation>
    <scope>NUCLEOTIDE SEQUENCE [LARGE SCALE GENOMIC DNA]</scope>
    <source>
        <strain evidence="2 3">DSE2036</strain>
    </source>
</reference>
<evidence type="ECO:0000256" key="1">
    <source>
        <dbReference type="SAM" id="MobiDB-lite"/>
    </source>
</evidence>
<gene>
    <name evidence="2" type="ORF">DM02DRAFT_673560</name>
</gene>